<evidence type="ECO:0000313" key="4">
    <source>
        <dbReference type="Proteomes" id="UP000298173"/>
    </source>
</evidence>
<accession>A0A4R8UW84</accession>
<dbReference type="NCBIfam" id="TIGR01167">
    <property type="entry name" value="LPXTG_anchor"/>
    <property type="match status" value="1"/>
</dbReference>
<evidence type="ECO:0000259" key="2">
    <source>
        <dbReference type="Pfam" id="PF17517"/>
    </source>
</evidence>
<reference evidence="3 4" key="1">
    <citation type="submission" date="2019-03" db="EMBL/GenBank/DDBJ databases">
        <title>Genomics of glacier-inhabiting Cryobacterium strains.</title>
        <authorList>
            <person name="Liu Q."/>
            <person name="Xin Y.-H."/>
        </authorList>
    </citation>
    <scope>NUCLEOTIDE SEQUENCE [LARGE SCALE GENOMIC DNA]</scope>
    <source>
        <strain evidence="3 4">HLT2-23</strain>
    </source>
</reference>
<evidence type="ECO:0000313" key="3">
    <source>
        <dbReference type="EMBL" id="TFB71956.1"/>
    </source>
</evidence>
<evidence type="ECO:0000256" key="1">
    <source>
        <dbReference type="SAM" id="Phobius"/>
    </source>
</evidence>
<dbReference type="Pfam" id="PF17517">
    <property type="entry name" value="IgGFc_binding"/>
    <property type="match status" value="1"/>
</dbReference>
<dbReference type="PANTHER" id="PTHR46534:SF1">
    <property type="entry name" value="IGGFC-BINDING PROTEIN N-TERMINAL DOMAIN-CONTAINING PROTEIN"/>
    <property type="match status" value="1"/>
</dbReference>
<dbReference type="PANTHER" id="PTHR46534">
    <property type="entry name" value="IGGFC_BINDING DOMAIN-CONTAINING PROTEIN"/>
    <property type="match status" value="1"/>
</dbReference>
<protein>
    <submittedName>
        <fullName evidence="3">LPXTG cell wall anchor domain-containing protein</fullName>
    </submittedName>
</protein>
<dbReference type="RefSeq" id="WP_134503449.1">
    <property type="nucleotide sequence ID" value="NZ_SOEY01000021.1"/>
</dbReference>
<gene>
    <name evidence="3" type="ORF">E3O06_11050</name>
</gene>
<dbReference type="OrthoDB" id="9758772at2"/>
<dbReference type="AlphaFoldDB" id="A0A4R8UW84"/>
<dbReference type="EMBL" id="SOEY01000021">
    <property type="protein sequence ID" value="TFB71956.1"/>
    <property type="molecule type" value="Genomic_DNA"/>
</dbReference>
<feature type="domain" description="IgGFc-binding protein N-terminal" evidence="2">
    <location>
        <begin position="153"/>
        <end position="434"/>
    </location>
</feature>
<comment type="caution">
    <text evidence="3">The sequence shown here is derived from an EMBL/GenBank/DDBJ whole genome shotgun (WGS) entry which is preliminary data.</text>
</comment>
<dbReference type="Gene3D" id="2.60.40.2700">
    <property type="match status" value="6"/>
</dbReference>
<dbReference type="InterPro" id="IPR035234">
    <property type="entry name" value="IgGFc-bd_N"/>
</dbReference>
<keyword evidence="4" id="KW-1185">Reference proteome</keyword>
<keyword evidence="1" id="KW-1133">Transmembrane helix</keyword>
<feature type="transmembrane region" description="Helical" evidence="1">
    <location>
        <begin position="1109"/>
        <end position="1127"/>
    </location>
</feature>
<keyword evidence="1" id="KW-0472">Membrane</keyword>
<name>A0A4R8UW84_9MICO</name>
<sequence length="1135" mass="114185">MPVSLSPALPPVRPPVRRSLRSAAMAVITALALTLGAGLVVAAPVAASAAVAAVPSTLGSEFFVTFERNEGDPSTQWLYLSGPSNSTVSVLWPDGTSSTETVTANTVTTVNATSKFAAYRNTAAEGTGGRAAQLTASTPITVYGLNLHQYSSDAFVSLPVESLGTTYRALTFPSSSARLSVVATDAGTTTVTLTPAAALVNHAAGSPYEITLTQGQSYTVTASDVSGTLITADKKISVTSSTDCVNIGGGYCDHVVEVMPPVTAWGMDFLLPDSINSMYRDSYRVLADQDGTIVTVGGVQIATLNAGQVGNFGGSSGSVPRVDRLTSNKPVLVLKGFGGGSYDGQTGDPATTLISPTLQLLNKYTVATPASGFAVNTLTVIAKTGDIGAVMLNGTPIASSNFTAVDSTDYSVARLRVAPGSFAISGPSNLAVYIEGFNAANSYAYAGGYASVNLIENPSGTTPSSATIAGDTVVEQTLTAVANPALPLTSPTYVWMRGGVAIDGATSVDYVLVPADLGTVISVAISGTNTDSEPETATSPGTSPIAAAPFTTAPVPTISGTTTVDQSLTAASGTWSPSGATLSYQWMRNGQVVSGATGSTYPLTAGDLGAVLTVAVTAVKTGYVTETTVSAASAAIAAAVFTATPVPTISGNAAVDQTLSAAAGSWEPSGATLTYQWLRSGSPVIGATASTYPLTAADLGAVVTVTVTAVKAGYVTASTTSVATAAVAATPFTGVPAPIVTGTPMVDQTLTATAGDWAPTGATLTYQWLRNGYPITDATGSTYALTPNDLGAVLTVEVTAVKTGYVTETVDSLPSAIIVAAPFTIAPIPTISGTTTVEETLTATTGDWAPTGAALTYQWLRDGSPVDGATDVDYLLGVADFDSVLTVQVTGVKTGYVTATTESLPTTAIAAAAFTTIAVPAITGYAMVNQTLTATVSDWAPVATTIGWQWLRNGVPIDGATGSTYLLGAADEGAAITVTATGASAGYITETTVSAASAAVAPIPVNSTPAQTLTADKGGLITVSGYGFIPGENVEVWLHSTPMLLGTLIAAADGTVTGAFALPTGTITGIHHIVLTGLVSGSVTSLDITVEKPAALASSLAKTGTEASLTGWLALLLAVSGLGLVLVRRRVLARS</sequence>
<proteinExistence type="predicted"/>
<organism evidence="3 4">
    <name type="scientific">Cryobacterium glaciale</name>
    <dbReference type="NCBI Taxonomy" id="1259145"/>
    <lineage>
        <taxon>Bacteria</taxon>
        <taxon>Bacillati</taxon>
        <taxon>Actinomycetota</taxon>
        <taxon>Actinomycetes</taxon>
        <taxon>Micrococcales</taxon>
        <taxon>Microbacteriaceae</taxon>
        <taxon>Cryobacterium</taxon>
    </lineage>
</organism>
<dbReference type="Proteomes" id="UP000298173">
    <property type="component" value="Unassembled WGS sequence"/>
</dbReference>
<keyword evidence="1" id="KW-0812">Transmembrane</keyword>